<dbReference type="PANTHER" id="PTHR33387">
    <property type="entry name" value="RMLC-LIKE JELLY ROLL FOLD PROTEIN"/>
    <property type="match status" value="1"/>
</dbReference>
<dbReference type="Pfam" id="PF06172">
    <property type="entry name" value="Cupin_5"/>
    <property type="match status" value="1"/>
</dbReference>
<comment type="caution">
    <text evidence="2">The sequence shown here is derived from an EMBL/GenBank/DDBJ whole genome shotgun (WGS) entry which is preliminary data.</text>
</comment>
<dbReference type="InterPro" id="IPR009327">
    <property type="entry name" value="Cupin_DUF985"/>
</dbReference>
<dbReference type="PANTHER" id="PTHR33387:SF3">
    <property type="entry name" value="DUF985 DOMAIN-CONTAINING PROTEIN"/>
    <property type="match status" value="1"/>
</dbReference>
<proteinExistence type="predicted"/>
<name>A0A370GU65_9COXI</name>
<dbReference type="Proteomes" id="UP000254720">
    <property type="component" value="Unassembled WGS sequence"/>
</dbReference>
<dbReference type="CDD" id="cd06121">
    <property type="entry name" value="cupin_YML079wp"/>
    <property type="match status" value="1"/>
</dbReference>
<evidence type="ECO:0000313" key="2">
    <source>
        <dbReference type="EMBL" id="RDI46094.1"/>
    </source>
</evidence>
<dbReference type="AlphaFoldDB" id="A0A370GU65"/>
<sequence>MKLSSKEIIDLLHLEPHPTCGLVKQTYLSKTILPKSALPDQFGSDRPAGSILYFMVTQETQIKLHKIRSDQMYHFYFGTPLEVLLLYPDGNAEIKVAGDDIKAGMAPQLFIPGNTYHVSRLHEEGSYSLLGTSEWIGVETEDVELGNPEELCNRYPHFKKEIQDFTKK</sequence>
<organism evidence="2 3">
    <name type="scientific">Aquicella lusitana</name>
    <dbReference type="NCBI Taxonomy" id="254246"/>
    <lineage>
        <taxon>Bacteria</taxon>
        <taxon>Pseudomonadati</taxon>
        <taxon>Pseudomonadota</taxon>
        <taxon>Gammaproteobacteria</taxon>
        <taxon>Legionellales</taxon>
        <taxon>Coxiellaceae</taxon>
        <taxon>Aquicella</taxon>
    </lineage>
</organism>
<evidence type="ECO:0000259" key="1">
    <source>
        <dbReference type="Pfam" id="PF06172"/>
    </source>
</evidence>
<accession>A0A370GU65</accession>
<dbReference type="RefSeq" id="WP_170131767.1">
    <property type="nucleotide sequence ID" value="NZ_LR699114.1"/>
</dbReference>
<gene>
    <name evidence="2" type="ORF">C8D86_106102</name>
</gene>
<feature type="domain" description="DUF985" evidence="1">
    <location>
        <begin position="6"/>
        <end position="145"/>
    </location>
</feature>
<dbReference type="SUPFAM" id="SSF51182">
    <property type="entry name" value="RmlC-like cupins"/>
    <property type="match status" value="1"/>
</dbReference>
<dbReference type="InterPro" id="IPR011051">
    <property type="entry name" value="RmlC_Cupin_sf"/>
</dbReference>
<dbReference type="InterPro" id="IPR039935">
    <property type="entry name" value="YML079W-like"/>
</dbReference>
<dbReference type="InterPro" id="IPR014710">
    <property type="entry name" value="RmlC-like_jellyroll"/>
</dbReference>
<reference evidence="2 3" key="1">
    <citation type="submission" date="2018-07" db="EMBL/GenBank/DDBJ databases">
        <title>Genomic Encyclopedia of Type Strains, Phase IV (KMG-IV): sequencing the most valuable type-strain genomes for metagenomic binning, comparative biology and taxonomic classification.</title>
        <authorList>
            <person name="Goeker M."/>
        </authorList>
    </citation>
    <scope>NUCLEOTIDE SEQUENCE [LARGE SCALE GENOMIC DNA]</scope>
    <source>
        <strain evidence="2 3">DSM 16500</strain>
    </source>
</reference>
<evidence type="ECO:0000313" key="3">
    <source>
        <dbReference type="Proteomes" id="UP000254720"/>
    </source>
</evidence>
<keyword evidence="3" id="KW-1185">Reference proteome</keyword>
<protein>
    <recommendedName>
        <fullName evidence="1">DUF985 domain-containing protein</fullName>
    </recommendedName>
</protein>
<dbReference type="EMBL" id="QQAX01000006">
    <property type="protein sequence ID" value="RDI46094.1"/>
    <property type="molecule type" value="Genomic_DNA"/>
</dbReference>
<dbReference type="Gene3D" id="2.60.120.10">
    <property type="entry name" value="Jelly Rolls"/>
    <property type="match status" value="1"/>
</dbReference>